<dbReference type="EMBL" id="GGFM01003991">
    <property type="protein sequence ID" value="MBW24742.1"/>
    <property type="molecule type" value="Transcribed_RNA"/>
</dbReference>
<dbReference type="AlphaFoldDB" id="A0A2M3Z8A7"/>
<sequence>MPSVEPAEEMSSSGGGAPSEQSDRNHGDTNGNEEQPSETPDPDRHLIPADRIEHHDDSAQIDLPTVREFTQNDNINKFLLNSFLQRMNDTLKEDQQRDTDNSDDALEEQDFES</sequence>
<proteinExistence type="predicted"/>
<protein>
    <submittedName>
        <fullName evidence="2">Uncharacterized protein</fullName>
    </submittedName>
</protein>
<feature type="compositionally biased region" description="Acidic residues" evidence="1">
    <location>
        <begin position="101"/>
        <end position="113"/>
    </location>
</feature>
<feature type="region of interest" description="Disordered" evidence="1">
    <location>
        <begin position="1"/>
        <end position="60"/>
    </location>
</feature>
<evidence type="ECO:0000256" key="1">
    <source>
        <dbReference type="SAM" id="MobiDB-lite"/>
    </source>
</evidence>
<feature type="compositionally biased region" description="Basic and acidic residues" evidence="1">
    <location>
        <begin position="90"/>
        <end position="100"/>
    </location>
</feature>
<accession>A0A2M3Z8A7</accession>
<feature type="compositionally biased region" description="Polar residues" evidence="1">
    <location>
        <begin position="28"/>
        <end position="38"/>
    </location>
</feature>
<evidence type="ECO:0000313" key="2">
    <source>
        <dbReference type="EMBL" id="MBW24742.1"/>
    </source>
</evidence>
<name>A0A2M3Z8A7_9DIPT</name>
<feature type="region of interest" description="Disordered" evidence="1">
    <location>
        <begin position="90"/>
        <end position="113"/>
    </location>
</feature>
<reference evidence="2" key="1">
    <citation type="submission" date="2018-01" db="EMBL/GenBank/DDBJ databases">
        <title>An insight into the sialome of Amazonian anophelines.</title>
        <authorList>
            <person name="Ribeiro J.M."/>
            <person name="Scarpassa V."/>
            <person name="Calvo E."/>
        </authorList>
    </citation>
    <scope>NUCLEOTIDE SEQUENCE</scope>
    <source>
        <tissue evidence="2">Salivary glands</tissue>
    </source>
</reference>
<organism evidence="2">
    <name type="scientific">Anopheles braziliensis</name>
    <dbReference type="NCBI Taxonomy" id="58242"/>
    <lineage>
        <taxon>Eukaryota</taxon>
        <taxon>Metazoa</taxon>
        <taxon>Ecdysozoa</taxon>
        <taxon>Arthropoda</taxon>
        <taxon>Hexapoda</taxon>
        <taxon>Insecta</taxon>
        <taxon>Pterygota</taxon>
        <taxon>Neoptera</taxon>
        <taxon>Endopterygota</taxon>
        <taxon>Diptera</taxon>
        <taxon>Nematocera</taxon>
        <taxon>Culicoidea</taxon>
        <taxon>Culicidae</taxon>
        <taxon>Anophelinae</taxon>
        <taxon>Anopheles</taxon>
    </lineage>
</organism>
<feature type="compositionally biased region" description="Basic and acidic residues" evidence="1">
    <location>
        <begin position="41"/>
        <end position="58"/>
    </location>
</feature>